<evidence type="ECO:0000256" key="11">
    <source>
        <dbReference type="HAMAP-Rule" id="MF_01023"/>
    </source>
</evidence>
<evidence type="ECO:0000256" key="4">
    <source>
        <dbReference type="ARBA" id="ARBA00011738"/>
    </source>
</evidence>
<dbReference type="CDD" id="cd00609">
    <property type="entry name" value="AAT_like"/>
    <property type="match status" value="1"/>
</dbReference>
<dbReference type="GO" id="GO:0030170">
    <property type="term" value="F:pyridoxal phosphate binding"/>
    <property type="evidence" value="ECO:0007669"/>
    <property type="project" value="InterPro"/>
</dbReference>
<dbReference type="Pfam" id="PF00155">
    <property type="entry name" value="Aminotran_1_2"/>
    <property type="match status" value="1"/>
</dbReference>
<proteinExistence type="inferred from homology"/>
<dbReference type="PANTHER" id="PTHR42885:SF2">
    <property type="entry name" value="HISTIDINOL-PHOSPHATE AMINOTRANSFERASE"/>
    <property type="match status" value="1"/>
</dbReference>
<dbReference type="HAMAP" id="MF_01023">
    <property type="entry name" value="HisC_aminotrans_2"/>
    <property type="match status" value="1"/>
</dbReference>
<comment type="subunit">
    <text evidence="4 11">Homodimer.</text>
</comment>
<evidence type="ECO:0000256" key="1">
    <source>
        <dbReference type="ARBA" id="ARBA00001933"/>
    </source>
</evidence>
<dbReference type="InterPro" id="IPR015421">
    <property type="entry name" value="PyrdxlP-dep_Trfase_major"/>
</dbReference>
<dbReference type="EC" id="2.6.1.9" evidence="11"/>
<keyword evidence="6 11" id="KW-0028">Amino-acid biosynthesis</keyword>
<dbReference type="InterPro" id="IPR005861">
    <property type="entry name" value="HisP_aminotrans"/>
</dbReference>
<evidence type="ECO:0000256" key="7">
    <source>
        <dbReference type="ARBA" id="ARBA00022679"/>
    </source>
</evidence>
<organism evidence="13 14">
    <name type="scientific">Solilutibacter tolerans</name>
    <dbReference type="NCBI Taxonomy" id="1604334"/>
    <lineage>
        <taxon>Bacteria</taxon>
        <taxon>Pseudomonadati</taxon>
        <taxon>Pseudomonadota</taxon>
        <taxon>Gammaproteobacteria</taxon>
        <taxon>Lysobacterales</taxon>
        <taxon>Lysobacteraceae</taxon>
        <taxon>Solilutibacter</taxon>
    </lineage>
</organism>
<dbReference type="AlphaFoldDB" id="A0A1N6X6C2"/>
<gene>
    <name evidence="11" type="primary">hisC</name>
    <name evidence="13" type="ORF">SAMN05421546_2148</name>
</gene>
<feature type="modified residue" description="N6-(pyridoxal phosphate)lysine" evidence="11">
    <location>
        <position position="216"/>
    </location>
</feature>
<dbReference type="OrthoDB" id="9813612at2"/>
<dbReference type="NCBIfam" id="TIGR01141">
    <property type="entry name" value="hisC"/>
    <property type="match status" value="1"/>
</dbReference>
<keyword evidence="7 11" id="KW-0808">Transferase</keyword>
<comment type="similarity">
    <text evidence="3 11">Belongs to the class-II pyridoxal-phosphate-dependent aminotransferase family. Histidinol-phosphate aminotransferase subfamily.</text>
</comment>
<evidence type="ECO:0000313" key="14">
    <source>
        <dbReference type="Proteomes" id="UP000241788"/>
    </source>
</evidence>
<dbReference type="GO" id="GO:0004400">
    <property type="term" value="F:histidinol-phosphate transaminase activity"/>
    <property type="evidence" value="ECO:0007669"/>
    <property type="project" value="UniProtKB-UniRule"/>
</dbReference>
<evidence type="ECO:0000256" key="5">
    <source>
        <dbReference type="ARBA" id="ARBA00022576"/>
    </source>
</evidence>
<accession>A0A1N6X6C2</accession>
<dbReference type="GO" id="GO:0000105">
    <property type="term" value="P:L-histidine biosynthetic process"/>
    <property type="evidence" value="ECO:0007669"/>
    <property type="project" value="UniProtKB-UniRule"/>
</dbReference>
<keyword evidence="9 11" id="KW-0368">Histidine biosynthesis</keyword>
<dbReference type="EMBL" id="FTLW01000005">
    <property type="protein sequence ID" value="SIQ97914.1"/>
    <property type="molecule type" value="Genomic_DNA"/>
</dbReference>
<name>A0A1N6X6C2_9GAMM</name>
<dbReference type="UniPathway" id="UPA00031">
    <property type="reaction ID" value="UER00012"/>
</dbReference>
<dbReference type="Proteomes" id="UP000241788">
    <property type="component" value="Unassembled WGS sequence"/>
</dbReference>
<evidence type="ECO:0000259" key="12">
    <source>
        <dbReference type="Pfam" id="PF00155"/>
    </source>
</evidence>
<dbReference type="InterPro" id="IPR015422">
    <property type="entry name" value="PyrdxlP-dep_Trfase_small"/>
</dbReference>
<protein>
    <recommendedName>
        <fullName evidence="11">Histidinol-phosphate aminotransferase</fullName>
        <ecNumber evidence="11">2.6.1.9</ecNumber>
    </recommendedName>
    <alternativeName>
        <fullName evidence="11">Imidazole acetol-phosphate transaminase</fullName>
    </alternativeName>
</protein>
<keyword evidence="14" id="KW-1185">Reference proteome</keyword>
<keyword evidence="8 11" id="KW-0663">Pyridoxal phosphate</keyword>
<keyword evidence="5 11" id="KW-0032">Aminotransferase</keyword>
<comment type="catalytic activity">
    <reaction evidence="10 11">
        <text>L-histidinol phosphate + 2-oxoglutarate = 3-(imidazol-4-yl)-2-oxopropyl phosphate + L-glutamate</text>
        <dbReference type="Rhea" id="RHEA:23744"/>
        <dbReference type="ChEBI" id="CHEBI:16810"/>
        <dbReference type="ChEBI" id="CHEBI:29985"/>
        <dbReference type="ChEBI" id="CHEBI:57766"/>
        <dbReference type="ChEBI" id="CHEBI:57980"/>
        <dbReference type="EC" id="2.6.1.9"/>
    </reaction>
</comment>
<dbReference type="InterPro" id="IPR015424">
    <property type="entry name" value="PyrdxlP-dep_Trfase"/>
</dbReference>
<dbReference type="SUPFAM" id="SSF53383">
    <property type="entry name" value="PLP-dependent transferases"/>
    <property type="match status" value="1"/>
</dbReference>
<evidence type="ECO:0000256" key="10">
    <source>
        <dbReference type="ARBA" id="ARBA00047481"/>
    </source>
</evidence>
<dbReference type="PANTHER" id="PTHR42885">
    <property type="entry name" value="HISTIDINOL-PHOSPHATE AMINOTRANSFERASE-RELATED"/>
    <property type="match status" value="1"/>
</dbReference>
<evidence type="ECO:0000256" key="2">
    <source>
        <dbReference type="ARBA" id="ARBA00005011"/>
    </source>
</evidence>
<dbReference type="Gene3D" id="3.40.640.10">
    <property type="entry name" value="Type I PLP-dependent aspartate aminotransferase-like (Major domain)"/>
    <property type="match status" value="1"/>
</dbReference>
<dbReference type="Gene3D" id="3.90.1150.10">
    <property type="entry name" value="Aspartate Aminotransferase, domain 1"/>
    <property type="match status" value="1"/>
</dbReference>
<feature type="domain" description="Aminotransferase class I/classII large" evidence="12">
    <location>
        <begin position="43"/>
        <end position="351"/>
    </location>
</feature>
<evidence type="ECO:0000313" key="13">
    <source>
        <dbReference type="EMBL" id="SIQ97914.1"/>
    </source>
</evidence>
<sequence>MTTAERLLRADLRDFRGYVSARSTRQEGSVWLNANESALPSLADPDGTSQRYPEPQPAELLKRLAAHYQVEPTQLLAGRGSDEGIDLLVRTFCEPGDGCVLIAPPTFGMYAVSAKLHGAQVIEVPLLDTPRGFIHDLDALATHTLEAKASLVFLCNPGNPTGATLDPGAISQLARRLAGRSLLVIDEAYGEYGDVASASRLLGAHDNIVVLRTLSKAHALAGARIGCVMAQASVIALLRRVQAPYPLAAPCIGMVLKALQPTALSELADRIAVVRKERKILHKRLSGLDGVRCAYPSSGNFLLVRFDDAAAILARLLQAGIVVRDMRAYEGLDDALRISIGTPTENAAVVAVIEGNARVSA</sequence>
<comment type="pathway">
    <text evidence="2 11">Amino-acid biosynthesis; L-histidine biosynthesis; L-histidine from 5-phospho-alpha-D-ribose 1-diphosphate: step 7/9.</text>
</comment>
<evidence type="ECO:0000256" key="6">
    <source>
        <dbReference type="ARBA" id="ARBA00022605"/>
    </source>
</evidence>
<dbReference type="InterPro" id="IPR004839">
    <property type="entry name" value="Aminotransferase_I/II_large"/>
</dbReference>
<comment type="cofactor">
    <cofactor evidence="1 11">
        <name>pyridoxal 5'-phosphate</name>
        <dbReference type="ChEBI" id="CHEBI:597326"/>
    </cofactor>
</comment>
<evidence type="ECO:0000256" key="3">
    <source>
        <dbReference type="ARBA" id="ARBA00007970"/>
    </source>
</evidence>
<dbReference type="STRING" id="1604334.SAMN05421546_2148"/>
<evidence type="ECO:0000256" key="9">
    <source>
        <dbReference type="ARBA" id="ARBA00023102"/>
    </source>
</evidence>
<reference evidence="14" key="1">
    <citation type="submission" date="2017-01" db="EMBL/GenBank/DDBJ databases">
        <authorList>
            <person name="Varghese N."/>
            <person name="Submissions S."/>
        </authorList>
    </citation>
    <scope>NUCLEOTIDE SEQUENCE [LARGE SCALE GENOMIC DNA]</scope>
    <source>
        <strain evidence="14">UM1</strain>
    </source>
</reference>
<dbReference type="RefSeq" id="WP_076588067.1">
    <property type="nucleotide sequence ID" value="NZ_FTLW01000005.1"/>
</dbReference>
<evidence type="ECO:0000256" key="8">
    <source>
        <dbReference type="ARBA" id="ARBA00022898"/>
    </source>
</evidence>